<feature type="domain" description="EamA" evidence="8">
    <location>
        <begin position="20"/>
        <end position="150"/>
    </location>
</feature>
<dbReference type="AlphaFoldDB" id="A0A6P2CC37"/>
<feature type="transmembrane region" description="Helical" evidence="7">
    <location>
        <begin position="224"/>
        <end position="243"/>
    </location>
</feature>
<dbReference type="Pfam" id="PF00892">
    <property type="entry name" value="EamA"/>
    <property type="match status" value="2"/>
</dbReference>
<evidence type="ECO:0000256" key="6">
    <source>
        <dbReference type="SAM" id="MobiDB-lite"/>
    </source>
</evidence>
<evidence type="ECO:0000259" key="8">
    <source>
        <dbReference type="Pfam" id="PF00892"/>
    </source>
</evidence>
<feature type="domain" description="EamA" evidence="8">
    <location>
        <begin position="164"/>
        <end position="291"/>
    </location>
</feature>
<comment type="similarity">
    <text evidence="2">Belongs to the EamA transporter family.</text>
</comment>
<feature type="transmembrane region" description="Helical" evidence="7">
    <location>
        <begin position="277"/>
        <end position="296"/>
    </location>
</feature>
<gene>
    <name evidence="9" type="ORF">DW322_03530</name>
</gene>
<feature type="transmembrane region" description="Helical" evidence="7">
    <location>
        <begin position="159"/>
        <end position="179"/>
    </location>
</feature>
<comment type="caution">
    <text evidence="9">The sequence shown here is derived from an EMBL/GenBank/DDBJ whole genome shotgun (WGS) entry which is preliminary data.</text>
</comment>
<dbReference type="EMBL" id="QRCM01000001">
    <property type="protein sequence ID" value="TXG89470.1"/>
    <property type="molecule type" value="Genomic_DNA"/>
</dbReference>
<evidence type="ECO:0000256" key="2">
    <source>
        <dbReference type="ARBA" id="ARBA00007362"/>
    </source>
</evidence>
<dbReference type="Proteomes" id="UP000471120">
    <property type="component" value="Unassembled WGS sequence"/>
</dbReference>
<proteinExistence type="inferred from homology"/>
<reference evidence="9 10" key="1">
    <citation type="submission" date="2018-07" db="EMBL/GenBank/DDBJ databases">
        <title>Genome sequence of Rhodococcus rhodnii ATCC 35071 from Rhodnius prolixus.</title>
        <authorList>
            <person name="Patel V."/>
            <person name="Vogel K.J."/>
        </authorList>
    </citation>
    <scope>NUCLEOTIDE SEQUENCE [LARGE SCALE GENOMIC DNA]</scope>
    <source>
        <strain evidence="9 10">ATCC 35071</strain>
    </source>
</reference>
<organism evidence="9 10">
    <name type="scientific">Rhodococcus rhodnii</name>
    <dbReference type="NCBI Taxonomy" id="38312"/>
    <lineage>
        <taxon>Bacteria</taxon>
        <taxon>Bacillati</taxon>
        <taxon>Actinomycetota</taxon>
        <taxon>Actinomycetes</taxon>
        <taxon>Mycobacteriales</taxon>
        <taxon>Nocardiaceae</taxon>
        <taxon>Rhodococcus</taxon>
    </lineage>
</organism>
<dbReference type="InterPro" id="IPR050638">
    <property type="entry name" value="AA-Vitamin_Transporters"/>
</dbReference>
<feature type="transmembrane region" description="Helical" evidence="7">
    <location>
        <begin position="108"/>
        <end position="127"/>
    </location>
</feature>
<keyword evidence="4 7" id="KW-1133">Transmembrane helix</keyword>
<keyword evidence="5 7" id="KW-0472">Membrane</keyword>
<dbReference type="PANTHER" id="PTHR32322">
    <property type="entry name" value="INNER MEMBRANE TRANSPORTER"/>
    <property type="match status" value="1"/>
</dbReference>
<name>A0A6P2CC37_9NOCA</name>
<feature type="transmembrane region" description="Helical" evidence="7">
    <location>
        <begin position="191"/>
        <end position="212"/>
    </location>
</feature>
<feature type="transmembrane region" description="Helical" evidence="7">
    <location>
        <begin position="49"/>
        <end position="69"/>
    </location>
</feature>
<evidence type="ECO:0000256" key="7">
    <source>
        <dbReference type="SAM" id="Phobius"/>
    </source>
</evidence>
<protein>
    <submittedName>
        <fullName evidence="9">DMT family transporter</fullName>
    </submittedName>
</protein>
<feature type="transmembrane region" description="Helical" evidence="7">
    <location>
        <begin position="81"/>
        <end position="102"/>
    </location>
</feature>
<keyword evidence="3 7" id="KW-0812">Transmembrane</keyword>
<evidence type="ECO:0000256" key="5">
    <source>
        <dbReference type="ARBA" id="ARBA00023136"/>
    </source>
</evidence>
<dbReference type="InterPro" id="IPR000620">
    <property type="entry name" value="EamA_dom"/>
</dbReference>
<sequence length="343" mass="34619">MGIDDSATAPRRETLSLGRSGLLWGLLGVLAFSFTVPFTRVAVGAMEPLFVGTGRAVVAGVLAAIVLAVARPARPRGRQWLSVAVVAGGVVLGFPVLTSLALETASASHSAVVIGVLPAATAVVAVIRGGERPSLGFWVCAGAGALAVAAFVATSGPLGTVGVADLLVAGAVIAAAFGYAEGALLARSLGAGFTICWALVVSLPVTTALTATTQWPTAASPTQWAAFGYLAAVSMFLGFFAWYRGLAIGPIARVGQVQLVQPVFTLAWAAMLLGETITPVTIAGAVAVVACAAAAVRSRVRTNAPRPARDGDRQPRFRACSSASGQQHATDSSAPSTKSSTRG</sequence>
<evidence type="ECO:0000256" key="4">
    <source>
        <dbReference type="ARBA" id="ARBA00022989"/>
    </source>
</evidence>
<dbReference type="GO" id="GO:0016020">
    <property type="term" value="C:membrane"/>
    <property type="evidence" value="ECO:0007669"/>
    <property type="project" value="UniProtKB-SubCell"/>
</dbReference>
<feature type="transmembrane region" description="Helical" evidence="7">
    <location>
        <begin position="21"/>
        <end position="43"/>
    </location>
</feature>
<evidence type="ECO:0000313" key="10">
    <source>
        <dbReference type="Proteomes" id="UP000471120"/>
    </source>
</evidence>
<evidence type="ECO:0000256" key="3">
    <source>
        <dbReference type="ARBA" id="ARBA00022692"/>
    </source>
</evidence>
<feature type="transmembrane region" description="Helical" evidence="7">
    <location>
        <begin position="134"/>
        <end position="153"/>
    </location>
</feature>
<dbReference type="SUPFAM" id="SSF103481">
    <property type="entry name" value="Multidrug resistance efflux transporter EmrE"/>
    <property type="match status" value="2"/>
</dbReference>
<evidence type="ECO:0000313" key="9">
    <source>
        <dbReference type="EMBL" id="TXG89470.1"/>
    </source>
</evidence>
<feature type="transmembrane region" description="Helical" evidence="7">
    <location>
        <begin position="250"/>
        <end position="271"/>
    </location>
</feature>
<feature type="compositionally biased region" description="Polar residues" evidence="6">
    <location>
        <begin position="321"/>
        <end position="343"/>
    </location>
</feature>
<evidence type="ECO:0000256" key="1">
    <source>
        <dbReference type="ARBA" id="ARBA00004141"/>
    </source>
</evidence>
<feature type="region of interest" description="Disordered" evidence="6">
    <location>
        <begin position="301"/>
        <end position="343"/>
    </location>
</feature>
<accession>A0A6P2CC37</accession>
<dbReference type="RefSeq" id="WP_010837748.1">
    <property type="nucleotide sequence ID" value="NZ_QRCM01000001.1"/>
</dbReference>
<dbReference type="InterPro" id="IPR037185">
    <property type="entry name" value="EmrE-like"/>
</dbReference>
<dbReference type="PANTHER" id="PTHR32322:SF2">
    <property type="entry name" value="EAMA DOMAIN-CONTAINING PROTEIN"/>
    <property type="match status" value="1"/>
</dbReference>
<comment type="subcellular location">
    <subcellularLocation>
        <location evidence="1">Membrane</location>
        <topology evidence="1">Multi-pass membrane protein</topology>
    </subcellularLocation>
</comment>